<feature type="domain" description="Alpha-D-phosphohexomutase alpha/beta/alpha" evidence="8">
    <location>
        <begin position="55"/>
        <end position="191"/>
    </location>
</feature>
<keyword evidence="3" id="KW-0597">Phosphoprotein</keyword>
<evidence type="ECO:0000256" key="5">
    <source>
        <dbReference type="ARBA" id="ARBA00022842"/>
    </source>
</evidence>
<dbReference type="PRINTS" id="PR00509">
    <property type="entry name" value="PGMPMM"/>
</dbReference>
<keyword evidence="12" id="KW-1185">Reference proteome</keyword>
<dbReference type="SUPFAM" id="SSF53738">
    <property type="entry name" value="Phosphoglucomutase, first 3 domains"/>
    <property type="match status" value="3"/>
</dbReference>
<evidence type="ECO:0000256" key="7">
    <source>
        <dbReference type="RuleBase" id="RU004326"/>
    </source>
</evidence>
<name>A0A4R1KUQ8_9FLAO</name>
<dbReference type="InterPro" id="IPR005844">
    <property type="entry name" value="A-D-PHexomutase_a/b/a-I"/>
</dbReference>
<dbReference type="GO" id="GO:0006166">
    <property type="term" value="P:purine ribonucleoside salvage"/>
    <property type="evidence" value="ECO:0007669"/>
    <property type="project" value="TreeGrafter"/>
</dbReference>
<dbReference type="GO" id="GO:0000287">
    <property type="term" value="F:magnesium ion binding"/>
    <property type="evidence" value="ECO:0007669"/>
    <property type="project" value="InterPro"/>
</dbReference>
<dbReference type="Gene3D" id="3.40.120.10">
    <property type="entry name" value="Alpha-D-Glucose-1,6-Bisphosphate, subunit A, domain 3"/>
    <property type="match status" value="3"/>
</dbReference>
<organism evidence="11 12">
    <name type="scientific">Winogradskyella wandonensis</name>
    <dbReference type="NCBI Taxonomy" id="1442586"/>
    <lineage>
        <taxon>Bacteria</taxon>
        <taxon>Pseudomonadati</taxon>
        <taxon>Bacteroidota</taxon>
        <taxon>Flavobacteriia</taxon>
        <taxon>Flavobacteriales</taxon>
        <taxon>Flavobacteriaceae</taxon>
        <taxon>Winogradskyella</taxon>
    </lineage>
</organism>
<evidence type="ECO:0000259" key="9">
    <source>
        <dbReference type="Pfam" id="PF02879"/>
    </source>
</evidence>
<evidence type="ECO:0000259" key="10">
    <source>
        <dbReference type="Pfam" id="PF02880"/>
    </source>
</evidence>
<proteinExistence type="inferred from homology"/>
<dbReference type="Pfam" id="PF02879">
    <property type="entry name" value="PGM_PMM_II"/>
    <property type="match status" value="1"/>
</dbReference>
<evidence type="ECO:0000256" key="2">
    <source>
        <dbReference type="ARBA" id="ARBA00010231"/>
    </source>
</evidence>
<keyword evidence="4 7" id="KW-0479">Metal-binding</keyword>
<dbReference type="PANTHER" id="PTHR45745">
    <property type="entry name" value="PHOSPHOMANNOMUTASE 45A"/>
    <property type="match status" value="1"/>
</dbReference>
<dbReference type="Pfam" id="PF02880">
    <property type="entry name" value="PGM_PMM_III"/>
    <property type="match status" value="1"/>
</dbReference>
<evidence type="ECO:0000256" key="3">
    <source>
        <dbReference type="ARBA" id="ARBA00022553"/>
    </source>
</evidence>
<dbReference type="EMBL" id="SMGI01000001">
    <property type="protein sequence ID" value="TCK68912.1"/>
    <property type="molecule type" value="Genomic_DNA"/>
</dbReference>
<dbReference type="CDD" id="cd05799">
    <property type="entry name" value="PGM2"/>
    <property type="match status" value="1"/>
</dbReference>
<dbReference type="InterPro" id="IPR005845">
    <property type="entry name" value="A-D-PHexomutase_a/b/a-II"/>
</dbReference>
<feature type="domain" description="Alpha-D-phosphohexomutase alpha/beta/alpha" evidence="9">
    <location>
        <begin position="228"/>
        <end position="318"/>
    </location>
</feature>
<accession>A0A4R1KUQ8</accession>
<comment type="caution">
    <text evidence="11">The sequence shown here is derived from an EMBL/GenBank/DDBJ whole genome shotgun (WGS) entry which is preliminary data.</text>
</comment>
<evidence type="ECO:0000256" key="4">
    <source>
        <dbReference type="ARBA" id="ARBA00022723"/>
    </source>
</evidence>
<dbReference type="Proteomes" id="UP000295714">
    <property type="component" value="Unassembled WGS sequence"/>
</dbReference>
<dbReference type="InterPro" id="IPR005846">
    <property type="entry name" value="A-D-PHexomutase_a/b/a-III"/>
</dbReference>
<evidence type="ECO:0000259" key="8">
    <source>
        <dbReference type="Pfam" id="PF02878"/>
    </source>
</evidence>
<dbReference type="InterPro" id="IPR016055">
    <property type="entry name" value="A-D-PHexomutase_a/b/a-I/II/III"/>
</dbReference>
<evidence type="ECO:0000256" key="6">
    <source>
        <dbReference type="ARBA" id="ARBA00023235"/>
    </source>
</evidence>
<dbReference type="InterPro" id="IPR016066">
    <property type="entry name" value="A-D-PHexomutase_CS"/>
</dbReference>
<keyword evidence="5 7" id="KW-0460">Magnesium</keyword>
<dbReference type="SUPFAM" id="SSF55957">
    <property type="entry name" value="Phosphoglucomutase, C-terminal domain"/>
    <property type="match status" value="1"/>
</dbReference>
<dbReference type="AlphaFoldDB" id="A0A4R1KUQ8"/>
<dbReference type="Gene3D" id="3.30.310.50">
    <property type="entry name" value="Alpha-D-phosphohexomutase, C-terminal domain"/>
    <property type="match status" value="1"/>
</dbReference>
<dbReference type="GO" id="GO:0008973">
    <property type="term" value="F:phosphopentomutase activity"/>
    <property type="evidence" value="ECO:0007669"/>
    <property type="project" value="TreeGrafter"/>
</dbReference>
<reference evidence="11 12" key="1">
    <citation type="journal article" date="2015" name="Stand. Genomic Sci.">
        <title>Genomic Encyclopedia of Bacterial and Archaeal Type Strains, Phase III: the genomes of soil and plant-associated and newly described type strains.</title>
        <authorList>
            <person name="Whitman W.B."/>
            <person name="Woyke T."/>
            <person name="Klenk H.P."/>
            <person name="Zhou Y."/>
            <person name="Lilburn T.G."/>
            <person name="Beck B.J."/>
            <person name="De Vos P."/>
            <person name="Vandamme P."/>
            <person name="Eisen J.A."/>
            <person name="Garrity G."/>
            <person name="Hugenholtz P."/>
            <person name="Kyrpides N.C."/>
        </authorList>
    </citation>
    <scope>NUCLEOTIDE SEQUENCE [LARGE SCALE GENOMIC DNA]</scope>
    <source>
        <strain evidence="11 12">CECT 8445</strain>
    </source>
</reference>
<protein>
    <submittedName>
        <fullName evidence="11">Phosphomannomutase</fullName>
    </submittedName>
</protein>
<dbReference type="Pfam" id="PF02878">
    <property type="entry name" value="PGM_PMM_I"/>
    <property type="match status" value="1"/>
</dbReference>
<dbReference type="InterPro" id="IPR036900">
    <property type="entry name" value="A-D-PHexomutase_C_sf"/>
</dbReference>
<evidence type="ECO:0000313" key="12">
    <source>
        <dbReference type="Proteomes" id="UP000295714"/>
    </source>
</evidence>
<dbReference type="InterPro" id="IPR005841">
    <property type="entry name" value="Alpha-D-phosphohexomutase_SF"/>
</dbReference>
<gene>
    <name evidence="11" type="ORF">DFQ05_0422</name>
</gene>
<dbReference type="GO" id="GO:0005975">
    <property type="term" value="P:carbohydrate metabolic process"/>
    <property type="evidence" value="ECO:0007669"/>
    <property type="project" value="InterPro"/>
</dbReference>
<sequence>MQTEYYTMLYIEPEILEKVNEWLTPTFDAETQEKVNHMIAGNPKELKESFYKNLEFGTGGMRGIMGVGNNRINKYTLGKNTQGLSNYLKQSFSGEQIKVAIAYDCRHNSKAFGKVVADVFSANNIEVFLFEDLRPTPELSFALKHLNCHCGIVLTASHNPPEYNGYKVYWQDGGQLVPPQDAEIISEINSLNYSDIKFESNLDLIKYIGKDVDDVFINASVKNGSFDTPQEAKDNLNIVFTSLHGTSITTIPETLKRAGYKNVHIVEEQAQPNGDFPTVESPNPEEPAALKMALELAESVNGDIVIGTDPDSDRLGIAVRDFKGNLQLLNGNQTMVVMTDFLLKQWQKEDRLTGKEFIGSTIVSTPMLSVLADAYQTELKIGLTGFKWIAKMIKDFPELNFIGGGEESFGFMVGDFVRDKDAVTSTLLACEIAAQAKANGSSFYEELIQLYVKHGFYKERLISLTKKGIEGSQEIKQMMVDARENPLMEVNGEKVVLIEDYHLSIAKNLQTHEEYQLDVPKSNVLIYYTENGSKIALRPSGTEPKIKFYISVNGTLDNVSNFDKTEQLLESKIDAIVKDMKI</sequence>
<feature type="domain" description="Alpha-D-phosphohexomutase alpha/beta/alpha" evidence="10">
    <location>
        <begin position="330"/>
        <end position="451"/>
    </location>
</feature>
<comment type="similarity">
    <text evidence="2 7">Belongs to the phosphohexose mutase family.</text>
</comment>
<comment type="cofactor">
    <cofactor evidence="1">
        <name>Mg(2+)</name>
        <dbReference type="ChEBI" id="CHEBI:18420"/>
    </cofactor>
</comment>
<dbReference type="PROSITE" id="PS00710">
    <property type="entry name" value="PGM_PMM"/>
    <property type="match status" value="1"/>
</dbReference>
<evidence type="ECO:0000256" key="1">
    <source>
        <dbReference type="ARBA" id="ARBA00001946"/>
    </source>
</evidence>
<evidence type="ECO:0000313" key="11">
    <source>
        <dbReference type="EMBL" id="TCK68912.1"/>
    </source>
</evidence>
<keyword evidence="6" id="KW-0413">Isomerase</keyword>
<dbReference type="PANTHER" id="PTHR45745:SF1">
    <property type="entry name" value="PHOSPHOGLUCOMUTASE 2B-RELATED"/>
    <property type="match status" value="1"/>
</dbReference>